<evidence type="ECO:0000256" key="1">
    <source>
        <dbReference type="ARBA" id="ARBA00022679"/>
    </source>
</evidence>
<dbReference type="SUPFAM" id="SSF56214">
    <property type="entry name" value="4'-phosphopantetheinyl transferase"/>
    <property type="match status" value="1"/>
</dbReference>
<dbReference type="InterPro" id="IPR008278">
    <property type="entry name" value="4-PPantetheinyl_Trfase_dom"/>
</dbReference>
<name>A0ABV8AEB8_9FLAO</name>
<keyword evidence="1 3" id="KW-0808">Transferase</keyword>
<keyword evidence="4" id="KW-1185">Reference proteome</keyword>
<dbReference type="GO" id="GO:0016740">
    <property type="term" value="F:transferase activity"/>
    <property type="evidence" value="ECO:0007669"/>
    <property type="project" value="UniProtKB-KW"/>
</dbReference>
<organism evidence="3 4">
    <name type="scientific">Winogradskyella maritima</name>
    <dbReference type="NCBI Taxonomy" id="1517766"/>
    <lineage>
        <taxon>Bacteria</taxon>
        <taxon>Pseudomonadati</taxon>
        <taxon>Bacteroidota</taxon>
        <taxon>Flavobacteriia</taxon>
        <taxon>Flavobacteriales</taxon>
        <taxon>Flavobacteriaceae</taxon>
        <taxon>Winogradskyella</taxon>
    </lineage>
</organism>
<evidence type="ECO:0000313" key="4">
    <source>
        <dbReference type="Proteomes" id="UP001595812"/>
    </source>
</evidence>
<dbReference type="Pfam" id="PF01648">
    <property type="entry name" value="ACPS"/>
    <property type="match status" value="1"/>
</dbReference>
<feature type="domain" description="4'-phosphopantetheinyl transferase" evidence="2">
    <location>
        <begin position="2"/>
        <end position="86"/>
    </location>
</feature>
<protein>
    <submittedName>
        <fullName evidence="3">4'-phosphopantetheinyl transferase superfamily protein</fullName>
    </submittedName>
</protein>
<evidence type="ECO:0000313" key="3">
    <source>
        <dbReference type="EMBL" id="MFC3876263.1"/>
    </source>
</evidence>
<dbReference type="EMBL" id="JBHSAT010000004">
    <property type="protein sequence ID" value="MFC3876263.1"/>
    <property type="molecule type" value="Genomic_DNA"/>
</dbReference>
<gene>
    <name evidence="3" type="ORF">ACFOSX_03380</name>
</gene>
<sequence>MIGNDIVDLKLAQSQSNWKRPRYLDKIFTRKEQGYITNSTEKEQMVWRLWSMKESAYKLYTQCYPSRFYNPKRFECYIEKQSGTVKFKDFECYVNSKITEDYVLSEASFEKKSMTSKVLQFENESVKTKSRILKAKVLKSVTQAHSIPKKQFEILKDNFGIPSIDLGTHKLNLSLSHHGRFGAYVIGNSVIPRQIETL</sequence>
<dbReference type="InterPro" id="IPR037143">
    <property type="entry name" value="4-PPantetheinyl_Trfase_dom_sf"/>
</dbReference>
<evidence type="ECO:0000259" key="2">
    <source>
        <dbReference type="Pfam" id="PF01648"/>
    </source>
</evidence>
<reference evidence="4" key="1">
    <citation type="journal article" date="2019" name="Int. J. Syst. Evol. Microbiol.">
        <title>The Global Catalogue of Microorganisms (GCM) 10K type strain sequencing project: providing services to taxonomists for standard genome sequencing and annotation.</title>
        <authorList>
            <consortium name="The Broad Institute Genomics Platform"/>
            <consortium name="The Broad Institute Genome Sequencing Center for Infectious Disease"/>
            <person name="Wu L."/>
            <person name="Ma J."/>
        </authorList>
    </citation>
    <scope>NUCLEOTIDE SEQUENCE [LARGE SCALE GENOMIC DNA]</scope>
    <source>
        <strain evidence="4">CECT 8979</strain>
    </source>
</reference>
<comment type="caution">
    <text evidence="3">The sequence shown here is derived from an EMBL/GenBank/DDBJ whole genome shotgun (WGS) entry which is preliminary data.</text>
</comment>
<dbReference type="Gene3D" id="3.90.470.20">
    <property type="entry name" value="4'-phosphopantetheinyl transferase domain"/>
    <property type="match status" value="1"/>
</dbReference>
<proteinExistence type="predicted"/>
<accession>A0ABV8AEB8</accession>
<dbReference type="RefSeq" id="WP_386097017.1">
    <property type="nucleotide sequence ID" value="NZ_JBHSAT010000004.1"/>
</dbReference>
<dbReference type="Proteomes" id="UP001595812">
    <property type="component" value="Unassembled WGS sequence"/>
</dbReference>